<evidence type="ECO:0000313" key="7">
    <source>
        <dbReference type="Proteomes" id="UP000010866"/>
    </source>
</evidence>
<keyword evidence="4" id="KW-0862">Zinc</keyword>
<reference evidence="7" key="1">
    <citation type="submission" date="2012-02" db="EMBL/GenBank/DDBJ databases">
        <title>Complete sequence of chromosome of Methanomethylovorans hollandica DSM 15978.</title>
        <authorList>
            <person name="Lucas S."/>
            <person name="Copeland A."/>
            <person name="Lapidus A."/>
            <person name="Glavina del Rio T."/>
            <person name="Dalin E."/>
            <person name="Tice H."/>
            <person name="Bruce D."/>
            <person name="Goodwin L."/>
            <person name="Pitluck S."/>
            <person name="Peters L."/>
            <person name="Mikhailova N."/>
            <person name="Held B."/>
            <person name="Kyrpides N."/>
            <person name="Mavromatis K."/>
            <person name="Ivanova N."/>
            <person name="Brettin T."/>
            <person name="Detter J.C."/>
            <person name="Han C."/>
            <person name="Larimer F."/>
            <person name="Land M."/>
            <person name="Hauser L."/>
            <person name="Markowitz V."/>
            <person name="Cheng J.-F."/>
            <person name="Hugenholtz P."/>
            <person name="Woyke T."/>
            <person name="Wu D."/>
            <person name="Spring S."/>
            <person name="Schroeder M."/>
            <person name="Brambilla E."/>
            <person name="Klenk H.-P."/>
            <person name="Eisen J.A."/>
        </authorList>
    </citation>
    <scope>NUCLEOTIDE SEQUENCE [LARGE SCALE GENOMIC DNA]</scope>
    <source>
        <strain evidence="7">DSM 15978 / NBRC 107637 / DMS1</strain>
    </source>
</reference>
<accession>L0L2A3</accession>
<dbReference type="SMART" id="SM00849">
    <property type="entry name" value="Lactamase_B"/>
    <property type="match status" value="1"/>
</dbReference>
<sequence>MNVKKFHKGYYDANSYLINGKVLIDTGINTDALIAEIEKSIYINDLELIVLTHCHYDHTAAAEAIAKKSGARIAIHKDDVELLHHDEASASEAFDSRAPSFEPDILLDDGESIPIGNGEYLEIIHTPGHTPGCICLYEPISKSLFSGDTVFPQGSIGRTDFIGGNSANISESIQKLTQLDVRTMYPGHGETTSDNVKRQIELSYRMAKSIFKII</sequence>
<dbReference type="HOGENOM" id="CLU_030571_5_1_2"/>
<dbReference type="InterPro" id="IPR036866">
    <property type="entry name" value="RibonucZ/Hydroxyglut_hydro"/>
</dbReference>
<dbReference type="PANTHER" id="PTHR46233:SF3">
    <property type="entry name" value="HYDROXYACYLGLUTATHIONE HYDROLASE GLOC"/>
    <property type="match status" value="1"/>
</dbReference>
<dbReference type="Proteomes" id="UP000010866">
    <property type="component" value="Chromosome"/>
</dbReference>
<feature type="domain" description="Metallo-beta-lactamase" evidence="5">
    <location>
        <begin position="12"/>
        <end position="188"/>
    </location>
</feature>
<evidence type="ECO:0000256" key="3">
    <source>
        <dbReference type="ARBA" id="ARBA00022801"/>
    </source>
</evidence>
<dbReference type="Gene3D" id="3.60.15.10">
    <property type="entry name" value="Ribonuclease Z/Hydroxyacylglutathione hydrolase-like"/>
    <property type="match status" value="1"/>
</dbReference>
<dbReference type="AlphaFoldDB" id="L0L2A3"/>
<keyword evidence="3 6" id="KW-0378">Hydrolase</keyword>
<proteinExistence type="predicted"/>
<evidence type="ECO:0000259" key="5">
    <source>
        <dbReference type="SMART" id="SM00849"/>
    </source>
</evidence>
<dbReference type="KEGG" id="mhz:Metho_2404"/>
<dbReference type="GO" id="GO:0046872">
    <property type="term" value="F:metal ion binding"/>
    <property type="evidence" value="ECO:0007669"/>
    <property type="project" value="UniProtKB-KW"/>
</dbReference>
<evidence type="ECO:0000256" key="4">
    <source>
        <dbReference type="ARBA" id="ARBA00022833"/>
    </source>
</evidence>
<keyword evidence="2" id="KW-0479">Metal-binding</keyword>
<dbReference type="STRING" id="867904.Metho_2404"/>
<dbReference type="GO" id="GO:0016787">
    <property type="term" value="F:hydrolase activity"/>
    <property type="evidence" value="ECO:0007669"/>
    <property type="project" value="UniProtKB-KW"/>
</dbReference>
<dbReference type="SUPFAM" id="SSF56281">
    <property type="entry name" value="Metallo-hydrolase/oxidoreductase"/>
    <property type="match status" value="1"/>
</dbReference>
<dbReference type="Pfam" id="PF00753">
    <property type="entry name" value="Lactamase_B"/>
    <property type="match status" value="1"/>
</dbReference>
<dbReference type="InterPro" id="IPR001279">
    <property type="entry name" value="Metallo-B-lactamas"/>
</dbReference>
<comment type="cofactor">
    <cofactor evidence="1">
        <name>Zn(2+)</name>
        <dbReference type="ChEBI" id="CHEBI:29105"/>
    </cofactor>
</comment>
<dbReference type="GeneID" id="14408482"/>
<dbReference type="EMBL" id="CP003362">
    <property type="protein sequence ID" value="AGB50548.1"/>
    <property type="molecule type" value="Genomic_DNA"/>
</dbReference>
<name>L0L2A3_METHD</name>
<protein>
    <submittedName>
        <fullName evidence="6">Zn-dependent hydrolase, glyoxylase</fullName>
    </submittedName>
</protein>
<dbReference type="RefSeq" id="WP_015325713.1">
    <property type="nucleotide sequence ID" value="NC_019977.1"/>
</dbReference>
<evidence type="ECO:0000256" key="1">
    <source>
        <dbReference type="ARBA" id="ARBA00001947"/>
    </source>
</evidence>
<evidence type="ECO:0000256" key="2">
    <source>
        <dbReference type="ARBA" id="ARBA00022723"/>
    </source>
</evidence>
<gene>
    <name evidence="6" type="ordered locus">Metho_2404</name>
</gene>
<keyword evidence="7" id="KW-1185">Reference proteome</keyword>
<dbReference type="CDD" id="cd06262">
    <property type="entry name" value="metallo-hydrolase-like_MBL-fold"/>
    <property type="match status" value="1"/>
</dbReference>
<dbReference type="PANTHER" id="PTHR46233">
    <property type="entry name" value="HYDROXYACYLGLUTATHIONE HYDROLASE GLOC"/>
    <property type="match status" value="1"/>
</dbReference>
<organism evidence="6 7">
    <name type="scientific">Methanomethylovorans hollandica (strain DSM 15978 / NBRC 107637 / DMS1)</name>
    <dbReference type="NCBI Taxonomy" id="867904"/>
    <lineage>
        <taxon>Archaea</taxon>
        <taxon>Methanobacteriati</taxon>
        <taxon>Methanobacteriota</taxon>
        <taxon>Stenosarchaea group</taxon>
        <taxon>Methanomicrobia</taxon>
        <taxon>Methanosarcinales</taxon>
        <taxon>Methanosarcinaceae</taxon>
        <taxon>Methanomethylovorans</taxon>
    </lineage>
</organism>
<dbReference type="OrthoDB" id="197151at2157"/>
<evidence type="ECO:0000313" key="6">
    <source>
        <dbReference type="EMBL" id="AGB50548.1"/>
    </source>
</evidence>
<dbReference type="InterPro" id="IPR051453">
    <property type="entry name" value="MBL_Glyoxalase_II"/>
</dbReference>